<evidence type="ECO:0000256" key="4">
    <source>
        <dbReference type="PIRSR" id="PIRSR001365-2"/>
    </source>
</evidence>
<dbReference type="SMART" id="SM01130">
    <property type="entry name" value="DHDPS"/>
    <property type="match status" value="1"/>
</dbReference>
<evidence type="ECO:0000256" key="2">
    <source>
        <dbReference type="ARBA" id="ARBA00023239"/>
    </source>
</evidence>
<dbReference type="Gene3D" id="3.20.20.70">
    <property type="entry name" value="Aldolase class I"/>
    <property type="match status" value="1"/>
</dbReference>
<evidence type="ECO:0000313" key="5">
    <source>
        <dbReference type="EMBL" id="NEI73622.1"/>
    </source>
</evidence>
<organism evidence="5 6">
    <name type="scientific">Rhizobium lusitanum</name>
    <dbReference type="NCBI Taxonomy" id="293958"/>
    <lineage>
        <taxon>Bacteria</taxon>
        <taxon>Pseudomonadati</taxon>
        <taxon>Pseudomonadota</taxon>
        <taxon>Alphaproteobacteria</taxon>
        <taxon>Hyphomicrobiales</taxon>
        <taxon>Rhizobiaceae</taxon>
        <taxon>Rhizobium/Agrobacterium group</taxon>
        <taxon>Rhizobium</taxon>
    </lineage>
</organism>
<dbReference type="EMBL" id="WUEY01000020">
    <property type="protein sequence ID" value="NEI73622.1"/>
    <property type="molecule type" value="Genomic_DNA"/>
</dbReference>
<dbReference type="InterPro" id="IPR013785">
    <property type="entry name" value="Aldolase_TIM"/>
</dbReference>
<dbReference type="RefSeq" id="WP_163992120.1">
    <property type="nucleotide sequence ID" value="NZ_WUEY01000020.1"/>
</dbReference>
<dbReference type="GO" id="GO:0005829">
    <property type="term" value="C:cytosol"/>
    <property type="evidence" value="ECO:0007669"/>
    <property type="project" value="TreeGrafter"/>
</dbReference>
<protein>
    <submittedName>
        <fullName evidence="5">Dihydrodipicolinate synthase family protein</fullName>
    </submittedName>
</protein>
<evidence type="ECO:0000313" key="6">
    <source>
        <dbReference type="Proteomes" id="UP000483035"/>
    </source>
</evidence>
<accession>A0A6L9UGZ1</accession>
<dbReference type="Pfam" id="PF00701">
    <property type="entry name" value="DHDPS"/>
    <property type="match status" value="1"/>
</dbReference>
<feature type="binding site" evidence="4">
    <location>
        <position position="213"/>
    </location>
    <ligand>
        <name>pyruvate</name>
        <dbReference type="ChEBI" id="CHEBI:15361"/>
    </ligand>
</feature>
<dbReference type="PIRSF" id="PIRSF001365">
    <property type="entry name" value="DHDPS"/>
    <property type="match status" value="1"/>
</dbReference>
<dbReference type="InterPro" id="IPR002220">
    <property type="entry name" value="DapA-like"/>
</dbReference>
<dbReference type="SUPFAM" id="SSF51569">
    <property type="entry name" value="Aldolase"/>
    <property type="match status" value="1"/>
</dbReference>
<reference evidence="5 6" key="1">
    <citation type="submission" date="2019-12" db="EMBL/GenBank/DDBJ databases">
        <title>Rhizobium genotypes associated with high levels of biological nitrogen fixation by grain legumes in a temperate-maritime cropping system.</title>
        <authorList>
            <person name="Maluk M."/>
            <person name="Francesc Ferrando Molina F."/>
            <person name="Lopez Del Egido L."/>
            <person name="Lafos M."/>
            <person name="Langarica-Fuentes A."/>
            <person name="Gebre Yohannes G."/>
            <person name="Young M.W."/>
            <person name="Martin P."/>
            <person name="Gantlett R."/>
            <person name="Kenicer G."/>
            <person name="Hawes C."/>
            <person name="Begg G.S."/>
            <person name="Quilliam R.S."/>
            <person name="Squire G.R."/>
            <person name="Poole P.S."/>
            <person name="Young P.W."/>
            <person name="Iannetta P.M."/>
            <person name="James E.K."/>
        </authorList>
    </citation>
    <scope>NUCLEOTIDE SEQUENCE [LARGE SCALE GENOMIC DNA]</scope>
    <source>
        <strain evidence="5 6">JHI1118</strain>
    </source>
</reference>
<dbReference type="AlphaFoldDB" id="A0A6L9UGZ1"/>
<evidence type="ECO:0000256" key="1">
    <source>
        <dbReference type="ARBA" id="ARBA00007592"/>
    </source>
</evidence>
<sequence>MTINEAKGVYAIAVTPFHDDGRINLDGIGRLCDFYAEAGACGLTILGMMGEAQKLDAAEATEVIRRFMAHSSVPVVVGVSSPGFAPMQRLAQEAMALGAAGVMVAPSANLRTDDQIVGYYANVLDAIGSDIPLVIQDFPLAQSVVMSPAVIRRIVNDNPACAMLKHEDWPGLDKITQLRAWQADGSLRPISILCGNGGAFLDLEMARGADGAMTGYAFPEMLVDVVDRARQGDIEAAMDIFDVHLPLVRYEQQPGLGLAARKYVLHRRGVLSSEAQRRPGPELSPAGKGEVELLLKRMSRHDPRANIG</sequence>
<proteinExistence type="inferred from homology"/>
<dbReference type="PANTHER" id="PTHR12128">
    <property type="entry name" value="DIHYDRODIPICOLINATE SYNTHASE"/>
    <property type="match status" value="1"/>
</dbReference>
<dbReference type="CDD" id="cd00408">
    <property type="entry name" value="DHDPS-like"/>
    <property type="match status" value="1"/>
</dbReference>
<name>A0A6L9UGZ1_9HYPH</name>
<comment type="similarity">
    <text evidence="1 3">Belongs to the DapA family.</text>
</comment>
<dbReference type="Proteomes" id="UP000483035">
    <property type="component" value="Unassembled WGS sequence"/>
</dbReference>
<evidence type="ECO:0000256" key="3">
    <source>
        <dbReference type="PIRNR" id="PIRNR001365"/>
    </source>
</evidence>
<comment type="caution">
    <text evidence="5">The sequence shown here is derived from an EMBL/GenBank/DDBJ whole genome shotgun (WGS) entry which is preliminary data.</text>
</comment>
<dbReference type="GO" id="GO:0008840">
    <property type="term" value="F:4-hydroxy-tetrahydrodipicolinate synthase activity"/>
    <property type="evidence" value="ECO:0007669"/>
    <property type="project" value="TreeGrafter"/>
</dbReference>
<gene>
    <name evidence="5" type="ORF">GR212_29140</name>
</gene>
<dbReference type="PANTHER" id="PTHR12128:SF66">
    <property type="entry name" value="4-HYDROXY-2-OXOGLUTARATE ALDOLASE, MITOCHONDRIAL"/>
    <property type="match status" value="1"/>
</dbReference>
<keyword evidence="2 3" id="KW-0456">Lyase</keyword>